<proteinExistence type="predicted"/>
<organism evidence="1">
    <name type="scientific">Anguilla anguilla</name>
    <name type="common">European freshwater eel</name>
    <name type="synonym">Muraena anguilla</name>
    <dbReference type="NCBI Taxonomy" id="7936"/>
    <lineage>
        <taxon>Eukaryota</taxon>
        <taxon>Metazoa</taxon>
        <taxon>Chordata</taxon>
        <taxon>Craniata</taxon>
        <taxon>Vertebrata</taxon>
        <taxon>Euteleostomi</taxon>
        <taxon>Actinopterygii</taxon>
        <taxon>Neopterygii</taxon>
        <taxon>Teleostei</taxon>
        <taxon>Anguilliformes</taxon>
        <taxon>Anguillidae</taxon>
        <taxon>Anguilla</taxon>
    </lineage>
</organism>
<name>A0A0E9VQW3_ANGAN</name>
<sequence>MNKTHCSANNLHDLG</sequence>
<reference evidence="1" key="2">
    <citation type="journal article" date="2015" name="Fish Shellfish Immunol.">
        <title>Early steps in the European eel (Anguilla anguilla)-Vibrio vulnificus interaction in the gills: Role of the RtxA13 toxin.</title>
        <authorList>
            <person name="Callol A."/>
            <person name="Pajuelo D."/>
            <person name="Ebbesson L."/>
            <person name="Teles M."/>
            <person name="MacKenzie S."/>
            <person name="Amaro C."/>
        </authorList>
    </citation>
    <scope>NUCLEOTIDE SEQUENCE</scope>
</reference>
<evidence type="ECO:0000313" key="1">
    <source>
        <dbReference type="EMBL" id="JAH80451.1"/>
    </source>
</evidence>
<protein>
    <submittedName>
        <fullName evidence="1">Uncharacterized protein</fullName>
    </submittedName>
</protein>
<reference evidence="1" key="1">
    <citation type="submission" date="2014-11" db="EMBL/GenBank/DDBJ databases">
        <authorList>
            <person name="Amaro Gonzalez C."/>
        </authorList>
    </citation>
    <scope>NUCLEOTIDE SEQUENCE</scope>
</reference>
<accession>A0A0E9VQW3</accession>
<dbReference type="EMBL" id="GBXM01028126">
    <property type="protein sequence ID" value="JAH80451.1"/>
    <property type="molecule type" value="Transcribed_RNA"/>
</dbReference>